<reference evidence="1 2" key="1">
    <citation type="journal article" date="2022" name="IScience">
        <title>An ultrasensitive nanofiber-based assay for enzymatic hydrolysis and deep-sea microbial degradation of cellulose.</title>
        <authorList>
            <person name="Tsudome M."/>
            <person name="Tachioka M."/>
            <person name="Miyazaki M."/>
            <person name="Uchimura K."/>
            <person name="Tsuda M."/>
            <person name="Takaki Y."/>
            <person name="Deguchi S."/>
        </authorList>
    </citation>
    <scope>NUCLEOTIDE SEQUENCE [LARGE SCALE GENOMIC DNA]</scope>
    <source>
        <strain evidence="1 2">GE09</strain>
    </source>
</reference>
<protein>
    <recommendedName>
        <fullName evidence="3">CPXCG motif-containing cysteine-rich protein</fullName>
    </recommendedName>
</protein>
<accession>A0AAN2BJ46</accession>
<organism evidence="1 2">
    <name type="scientific">Marinagarivorans cellulosilyticus</name>
    <dbReference type="NCBI Taxonomy" id="2721545"/>
    <lineage>
        <taxon>Bacteria</taxon>
        <taxon>Pseudomonadati</taxon>
        <taxon>Pseudomonadota</taxon>
        <taxon>Gammaproteobacteria</taxon>
        <taxon>Cellvibrionales</taxon>
        <taxon>Cellvibrionaceae</taxon>
        <taxon>Marinagarivorans</taxon>
    </lineage>
</organism>
<sequence length="61" mass="6911">MLDTQKCHCPYCGEPIELVIDTSESEQEYIEDCFVCCRPISVKASIDNRGEINVVLQDENS</sequence>
<gene>
    <name evidence="1" type="ORF">MARGE09_P0759</name>
</gene>
<dbReference type="AlphaFoldDB" id="A0AAN2BJ46"/>
<dbReference type="EMBL" id="AP023086">
    <property type="protein sequence ID" value="BCD96559.1"/>
    <property type="molecule type" value="Genomic_DNA"/>
</dbReference>
<name>A0AAN2BJ46_9GAMM</name>
<dbReference type="Pfam" id="PF14255">
    <property type="entry name" value="Zn_ribbon_21"/>
    <property type="match status" value="1"/>
</dbReference>
<evidence type="ECO:0000313" key="2">
    <source>
        <dbReference type="Proteomes" id="UP001320119"/>
    </source>
</evidence>
<keyword evidence="2" id="KW-1185">Reference proteome</keyword>
<evidence type="ECO:0000313" key="1">
    <source>
        <dbReference type="EMBL" id="BCD96559.1"/>
    </source>
</evidence>
<dbReference type="KEGG" id="marq:MARGE09_P0759"/>
<dbReference type="PIRSF" id="PIRSF037225">
    <property type="entry name" value="UCP037225"/>
    <property type="match status" value="1"/>
</dbReference>
<evidence type="ECO:0008006" key="3">
    <source>
        <dbReference type="Google" id="ProtNLM"/>
    </source>
</evidence>
<dbReference type="InterPro" id="IPR017143">
    <property type="entry name" value="UCP037225"/>
</dbReference>
<dbReference type="InterPro" id="IPR025990">
    <property type="entry name" value="zinc_ribbon_bacterial"/>
</dbReference>
<dbReference type="RefSeq" id="WP_236986054.1">
    <property type="nucleotide sequence ID" value="NZ_AP023086.1"/>
</dbReference>
<proteinExistence type="predicted"/>
<dbReference type="Proteomes" id="UP001320119">
    <property type="component" value="Chromosome"/>
</dbReference>